<dbReference type="RefSeq" id="WP_345531925.1">
    <property type="nucleotide sequence ID" value="NZ_BAABLD010000005.1"/>
</dbReference>
<dbReference type="InterPro" id="IPR050513">
    <property type="entry name" value="RavA_ATPases"/>
</dbReference>
<dbReference type="InterPro" id="IPR041538">
    <property type="entry name" value="RavA-like_AAA_lid"/>
</dbReference>
<dbReference type="CDD" id="cd00009">
    <property type="entry name" value="AAA"/>
    <property type="match status" value="1"/>
</dbReference>
<name>A0ABP9QH20_9RHOO</name>
<dbReference type="PANTHER" id="PTHR32204">
    <property type="entry name" value="ATPASE RAVA"/>
    <property type="match status" value="1"/>
</dbReference>
<dbReference type="Pfam" id="PF17868">
    <property type="entry name" value="AAA_lid_8"/>
    <property type="match status" value="1"/>
</dbReference>
<dbReference type="InterPro" id="IPR027417">
    <property type="entry name" value="P-loop_NTPase"/>
</dbReference>
<evidence type="ECO:0000259" key="2">
    <source>
        <dbReference type="Pfam" id="PF20030"/>
    </source>
</evidence>
<gene>
    <name evidence="3" type="ORF">GCM10025770_11510</name>
</gene>
<evidence type="ECO:0000259" key="1">
    <source>
        <dbReference type="Pfam" id="PF17868"/>
    </source>
</evidence>
<proteinExistence type="predicted"/>
<comment type="caution">
    <text evidence="3">The sequence shown here is derived from an EMBL/GenBank/DDBJ whole genome shotgun (WGS) entry which is preliminary data.</text>
</comment>
<feature type="domain" description="MoxR" evidence="2">
    <location>
        <begin position="10"/>
        <end position="204"/>
    </location>
</feature>
<dbReference type="PANTHER" id="PTHR32204:SF0">
    <property type="entry name" value="ATPASE RAVA"/>
    <property type="match status" value="1"/>
</dbReference>
<reference evidence="4" key="1">
    <citation type="journal article" date="2019" name="Int. J. Syst. Evol. Microbiol.">
        <title>The Global Catalogue of Microorganisms (GCM) 10K type strain sequencing project: providing services to taxonomists for standard genome sequencing and annotation.</title>
        <authorList>
            <consortium name="The Broad Institute Genomics Platform"/>
            <consortium name="The Broad Institute Genome Sequencing Center for Infectious Disease"/>
            <person name="Wu L."/>
            <person name="Ma J."/>
        </authorList>
    </citation>
    <scope>NUCLEOTIDE SEQUENCE [LARGE SCALE GENOMIC DNA]</scope>
    <source>
        <strain evidence="4">JCM 18715</strain>
    </source>
</reference>
<dbReference type="InterPro" id="IPR045427">
    <property type="entry name" value="MoxR"/>
</dbReference>
<evidence type="ECO:0008006" key="5">
    <source>
        <dbReference type="Google" id="ProtNLM"/>
    </source>
</evidence>
<organism evidence="3 4">
    <name type="scientific">Viridibacterium curvum</name>
    <dbReference type="NCBI Taxonomy" id="1101404"/>
    <lineage>
        <taxon>Bacteria</taxon>
        <taxon>Pseudomonadati</taxon>
        <taxon>Pseudomonadota</taxon>
        <taxon>Betaproteobacteria</taxon>
        <taxon>Rhodocyclales</taxon>
        <taxon>Rhodocyclaceae</taxon>
        <taxon>Viridibacterium</taxon>
    </lineage>
</organism>
<dbReference type="SUPFAM" id="SSF52540">
    <property type="entry name" value="P-loop containing nucleoside triphosphate hydrolases"/>
    <property type="match status" value="1"/>
</dbReference>
<keyword evidence="4" id="KW-1185">Reference proteome</keyword>
<dbReference type="Pfam" id="PF20030">
    <property type="entry name" value="bpMoxR"/>
    <property type="match status" value="1"/>
</dbReference>
<dbReference type="EMBL" id="BAABLD010000005">
    <property type="protein sequence ID" value="GAA5161761.1"/>
    <property type="molecule type" value="Genomic_DNA"/>
</dbReference>
<feature type="domain" description="ATPase RavA-like AAA lid" evidence="1">
    <location>
        <begin position="230"/>
        <end position="281"/>
    </location>
</feature>
<accession>A0ABP9QH20</accession>
<dbReference type="Gene3D" id="3.40.50.300">
    <property type="entry name" value="P-loop containing nucleotide triphosphate hydrolases"/>
    <property type="match status" value="1"/>
</dbReference>
<evidence type="ECO:0000313" key="4">
    <source>
        <dbReference type="Proteomes" id="UP001500547"/>
    </source>
</evidence>
<sequence length="372" mass="40425">MNSLQQSAQQVRTSIRAATSGLIGRDQMAELMILAAVAQEHLLVIGPPGTAKSAVVRRVAQTMGGRYFEYLLGRFTEPSELFGAVDLKKLREGTVETDVSGMLPEAEIAFLDEVFLGSTAILNTLLGVLNERRFRRGHTQIACPLRVCVGAANGLPDDEALAAFADRFLLHLFVQPVADHQLEAMLAGGWQSDQNPIEARGSMVHLDVLCQAVRSVSLDVARPALVNAIRKLREAGIQLSDRRIVKAQRLIAAAAVLGGRTEASLNDLWPLFYTLPTRESQLQAREVLRDQLAASANENLFTAVEEATLQPMSRVARLVESARHCLAGSNGSQRAHAESLLREIDANFTAEAMPEELAGLRLQLAELLIVPA</sequence>
<protein>
    <recommendedName>
        <fullName evidence="5">AAA family ATPase</fullName>
    </recommendedName>
</protein>
<evidence type="ECO:0000313" key="3">
    <source>
        <dbReference type="EMBL" id="GAA5161761.1"/>
    </source>
</evidence>
<dbReference type="Proteomes" id="UP001500547">
    <property type="component" value="Unassembled WGS sequence"/>
</dbReference>